<accession>A0A100W3H1</accession>
<reference evidence="3" key="1">
    <citation type="journal article" date="2016" name="Genome Announc.">
        <title>Draft Genome Sequences of Five Rapidly Growing Mycobacterium Species, M. thermoresistibile, M. fortuitum subsp. acetamidolyticum, M. canariasense, M. brisbanense, and M. novocastrense.</title>
        <authorList>
            <person name="Katahira K."/>
            <person name="Ogura Y."/>
            <person name="Gotoh Y."/>
            <person name="Hayashi T."/>
        </authorList>
    </citation>
    <scope>NUCLEOTIDE SEQUENCE [LARGE SCALE GENOMIC DNA]</scope>
    <source>
        <strain evidence="3">JCM15654</strain>
    </source>
</reference>
<evidence type="ECO:0008006" key="4">
    <source>
        <dbReference type="Google" id="ProtNLM"/>
    </source>
</evidence>
<dbReference type="EMBL" id="BCSX01000044">
    <property type="protein sequence ID" value="GAS90816.1"/>
    <property type="molecule type" value="Genomic_DNA"/>
</dbReference>
<evidence type="ECO:0000256" key="1">
    <source>
        <dbReference type="SAM" id="SignalP"/>
    </source>
</evidence>
<evidence type="ECO:0000313" key="3">
    <source>
        <dbReference type="Proteomes" id="UP000069620"/>
    </source>
</evidence>
<keyword evidence="1" id="KW-0732">Signal</keyword>
<dbReference type="Proteomes" id="UP000069620">
    <property type="component" value="Unassembled WGS sequence"/>
</dbReference>
<dbReference type="RefSeq" id="WP_029370888.1">
    <property type="nucleotide sequence ID" value="NZ_BCSX01000044.1"/>
</dbReference>
<proteinExistence type="predicted"/>
<protein>
    <recommendedName>
        <fullName evidence="4">Secreted protein</fullName>
    </recommendedName>
</protein>
<keyword evidence="3" id="KW-1185">Reference proteome</keyword>
<organism evidence="2 3">
    <name type="scientific">Mycolicibacterium brisbanense</name>
    <dbReference type="NCBI Taxonomy" id="146020"/>
    <lineage>
        <taxon>Bacteria</taxon>
        <taxon>Bacillati</taxon>
        <taxon>Actinomycetota</taxon>
        <taxon>Actinomycetes</taxon>
        <taxon>Mycobacteriales</taxon>
        <taxon>Mycobacteriaceae</taxon>
        <taxon>Mycolicibacterium</taxon>
    </lineage>
</organism>
<feature type="chain" id="PRO_5039507277" description="Secreted protein" evidence="1">
    <location>
        <begin position="24"/>
        <end position="105"/>
    </location>
</feature>
<reference evidence="3" key="2">
    <citation type="submission" date="2016-02" db="EMBL/GenBank/DDBJ databases">
        <title>Draft genome sequence of five rapidly growing Mycobacterium species.</title>
        <authorList>
            <person name="Katahira K."/>
            <person name="Gotou Y."/>
            <person name="Iida K."/>
            <person name="Ogura Y."/>
            <person name="Hayashi T."/>
        </authorList>
    </citation>
    <scope>NUCLEOTIDE SEQUENCE [LARGE SCALE GENOMIC DNA]</scope>
    <source>
        <strain evidence="3">JCM15654</strain>
    </source>
</reference>
<feature type="signal peptide" evidence="1">
    <location>
        <begin position="1"/>
        <end position="23"/>
    </location>
</feature>
<comment type="caution">
    <text evidence="2">The sequence shown here is derived from an EMBL/GenBank/DDBJ whole genome shotgun (WGS) entry which is preliminary data.</text>
</comment>
<dbReference type="OrthoDB" id="4736778at2"/>
<gene>
    <name evidence="2" type="ORF">RMCB_4912</name>
</gene>
<evidence type="ECO:0000313" key="2">
    <source>
        <dbReference type="EMBL" id="GAS90816.1"/>
    </source>
</evidence>
<name>A0A100W3H1_9MYCO</name>
<dbReference type="AlphaFoldDB" id="A0A100W3H1"/>
<sequence>MTIFRPLRRTFAAAAATAFGAVAAVGLATLGPGLGTAQAICNPSCHGTWCPGQPVEYLIRDLANTWDQSVCHDWYQVVNGPEAHVVEGGLPEGTFVCQPWQFMCP</sequence>
<dbReference type="InterPro" id="IPR006311">
    <property type="entry name" value="TAT_signal"/>
</dbReference>
<dbReference type="PROSITE" id="PS51318">
    <property type="entry name" value="TAT"/>
    <property type="match status" value="1"/>
</dbReference>